<dbReference type="InterPro" id="IPR015300">
    <property type="entry name" value="DNA-bd_pseudobarrel_sf"/>
</dbReference>
<dbReference type="SMART" id="SM01019">
    <property type="entry name" value="B3"/>
    <property type="match status" value="1"/>
</dbReference>
<gene>
    <name evidence="7" type="ORF">ILEXP_LOCUS7534</name>
</gene>
<feature type="non-terminal residue" evidence="7">
    <location>
        <position position="1"/>
    </location>
</feature>
<dbReference type="Gene3D" id="2.40.330.10">
    <property type="entry name" value="DNA-binding pseudobarrel domain"/>
    <property type="match status" value="1"/>
</dbReference>
<dbReference type="SUPFAM" id="SSF101936">
    <property type="entry name" value="DNA-binding pseudobarrel domain"/>
    <property type="match status" value="1"/>
</dbReference>
<dbReference type="EMBL" id="CAUOFW020001014">
    <property type="protein sequence ID" value="CAK9140104.1"/>
    <property type="molecule type" value="Genomic_DNA"/>
</dbReference>
<evidence type="ECO:0000256" key="1">
    <source>
        <dbReference type="ARBA" id="ARBA00004123"/>
    </source>
</evidence>
<keyword evidence="2" id="KW-0805">Transcription regulation</keyword>
<comment type="subcellular location">
    <subcellularLocation>
        <location evidence="1">Nucleus</location>
    </subcellularLocation>
</comment>
<keyword evidence="4" id="KW-0804">Transcription</keyword>
<organism evidence="7 8">
    <name type="scientific">Ilex paraguariensis</name>
    <name type="common">yerba mate</name>
    <dbReference type="NCBI Taxonomy" id="185542"/>
    <lineage>
        <taxon>Eukaryota</taxon>
        <taxon>Viridiplantae</taxon>
        <taxon>Streptophyta</taxon>
        <taxon>Embryophyta</taxon>
        <taxon>Tracheophyta</taxon>
        <taxon>Spermatophyta</taxon>
        <taxon>Magnoliopsida</taxon>
        <taxon>eudicotyledons</taxon>
        <taxon>Gunneridae</taxon>
        <taxon>Pentapetalae</taxon>
        <taxon>asterids</taxon>
        <taxon>campanulids</taxon>
        <taxon>Aquifoliales</taxon>
        <taxon>Aquifoliaceae</taxon>
        <taxon>Ilex</taxon>
    </lineage>
</organism>
<evidence type="ECO:0000313" key="7">
    <source>
        <dbReference type="EMBL" id="CAK9140104.1"/>
    </source>
</evidence>
<feature type="domain" description="TF-B3" evidence="6">
    <location>
        <begin position="37"/>
        <end position="133"/>
    </location>
</feature>
<dbReference type="Pfam" id="PF02362">
    <property type="entry name" value="B3"/>
    <property type="match status" value="1"/>
</dbReference>
<keyword evidence="5" id="KW-0539">Nucleus</keyword>
<dbReference type="GO" id="GO:0005634">
    <property type="term" value="C:nucleus"/>
    <property type="evidence" value="ECO:0007669"/>
    <property type="project" value="UniProtKB-SubCell"/>
</dbReference>
<reference evidence="7 8" key="1">
    <citation type="submission" date="2024-02" db="EMBL/GenBank/DDBJ databases">
        <authorList>
            <person name="Vignale AGUSTIN F."/>
            <person name="Sosa J E."/>
            <person name="Modenutti C."/>
        </authorList>
    </citation>
    <scope>NUCLEOTIDE SEQUENCE [LARGE SCALE GENOMIC DNA]</scope>
</reference>
<sequence>AQTIISGVLPKSLSSRVKSLSSGWSVVEEMQADFICFEKTLTKTDVNRNLEIPNGAHFMPAGNGVMLVTDQAGNRYQFIASERRGGRRSMTDQWRAFAEANHLQVGDALRIYHSGNGDDEYVVEMGVKLFGTIIAWRPI</sequence>
<dbReference type="Proteomes" id="UP001642360">
    <property type="component" value="Unassembled WGS sequence"/>
</dbReference>
<dbReference type="AlphaFoldDB" id="A0ABC8R532"/>
<dbReference type="InterPro" id="IPR003340">
    <property type="entry name" value="B3_DNA-bd"/>
</dbReference>
<protein>
    <recommendedName>
        <fullName evidence="6">TF-B3 domain-containing protein</fullName>
    </recommendedName>
</protein>
<proteinExistence type="predicted"/>
<keyword evidence="8" id="KW-1185">Reference proteome</keyword>
<evidence type="ECO:0000256" key="2">
    <source>
        <dbReference type="ARBA" id="ARBA00023015"/>
    </source>
</evidence>
<name>A0ABC8R532_9AQUA</name>
<comment type="caution">
    <text evidence="7">The sequence shown here is derived from an EMBL/GenBank/DDBJ whole genome shotgun (WGS) entry which is preliminary data.</text>
</comment>
<evidence type="ECO:0000256" key="5">
    <source>
        <dbReference type="ARBA" id="ARBA00023242"/>
    </source>
</evidence>
<evidence type="ECO:0000256" key="4">
    <source>
        <dbReference type="ARBA" id="ARBA00023163"/>
    </source>
</evidence>
<dbReference type="CDD" id="cd10017">
    <property type="entry name" value="B3_DNA"/>
    <property type="match status" value="1"/>
</dbReference>
<dbReference type="GO" id="GO:0003677">
    <property type="term" value="F:DNA binding"/>
    <property type="evidence" value="ECO:0007669"/>
    <property type="project" value="UniProtKB-KW"/>
</dbReference>
<evidence type="ECO:0000313" key="8">
    <source>
        <dbReference type="Proteomes" id="UP001642360"/>
    </source>
</evidence>
<keyword evidence="3" id="KW-0238">DNA-binding</keyword>
<evidence type="ECO:0000259" key="6">
    <source>
        <dbReference type="SMART" id="SM01019"/>
    </source>
</evidence>
<evidence type="ECO:0000256" key="3">
    <source>
        <dbReference type="ARBA" id="ARBA00023125"/>
    </source>
</evidence>
<accession>A0ABC8R532</accession>